<dbReference type="SUPFAM" id="SSF52374">
    <property type="entry name" value="Nucleotidylyl transferase"/>
    <property type="match status" value="1"/>
</dbReference>
<dbReference type="InterPro" id="IPR024088">
    <property type="entry name" value="Tyr-tRNA-ligase_bac-type"/>
</dbReference>
<evidence type="ECO:0000256" key="3">
    <source>
        <dbReference type="ARBA" id="ARBA00022840"/>
    </source>
</evidence>
<dbReference type="Gene3D" id="1.10.240.10">
    <property type="entry name" value="Tyrosyl-Transfer RNA Synthetase"/>
    <property type="match status" value="1"/>
</dbReference>
<evidence type="ECO:0000256" key="4">
    <source>
        <dbReference type="ARBA" id="ARBA00022917"/>
    </source>
</evidence>
<evidence type="ECO:0000256" key="2">
    <source>
        <dbReference type="ARBA" id="ARBA00022741"/>
    </source>
</evidence>
<dbReference type="Gene3D" id="3.40.50.620">
    <property type="entry name" value="HUPs"/>
    <property type="match status" value="1"/>
</dbReference>
<evidence type="ECO:0008006" key="9">
    <source>
        <dbReference type="Google" id="ProtNLM"/>
    </source>
</evidence>
<accession>A0ABP9Y5E5</accession>
<evidence type="ECO:0000313" key="8">
    <source>
        <dbReference type="Proteomes" id="UP001476247"/>
    </source>
</evidence>
<keyword evidence="3" id="KW-0067">ATP-binding</keyword>
<dbReference type="EMBL" id="BAABUJ010000021">
    <property type="protein sequence ID" value="GAA5802181.1"/>
    <property type="molecule type" value="Genomic_DNA"/>
</dbReference>
<keyword evidence="8" id="KW-1185">Reference proteome</keyword>
<reference evidence="7 8" key="1">
    <citation type="submission" date="2024-04" db="EMBL/GenBank/DDBJ databases">
        <title>genome sequences of Mucor flavus KT1a and Helicostylum pulchrum KT1b strains isolation_sourced from the surface of a dry-aged beef.</title>
        <authorList>
            <person name="Toyotome T."/>
            <person name="Hosono M."/>
            <person name="Torimaru M."/>
            <person name="Fukuda K."/>
            <person name="Mikami N."/>
        </authorList>
    </citation>
    <scope>NUCLEOTIDE SEQUENCE [LARGE SCALE GENOMIC DNA]</scope>
    <source>
        <strain evidence="7 8">KT1b</strain>
    </source>
</reference>
<dbReference type="Pfam" id="PF00579">
    <property type="entry name" value="tRNA-synt_1b"/>
    <property type="match status" value="1"/>
</dbReference>
<keyword evidence="4" id="KW-0648">Protein biosynthesis</keyword>
<proteinExistence type="predicted"/>
<dbReference type="InterPro" id="IPR002305">
    <property type="entry name" value="aa-tRNA-synth_Ic"/>
</dbReference>
<evidence type="ECO:0000313" key="7">
    <source>
        <dbReference type="EMBL" id="GAA5802181.1"/>
    </source>
</evidence>
<evidence type="ECO:0000256" key="5">
    <source>
        <dbReference type="ARBA" id="ARBA00023146"/>
    </source>
</evidence>
<gene>
    <name evidence="7" type="ORF">HPULCUR_007642</name>
</gene>
<dbReference type="PANTHER" id="PTHR11766:SF0">
    <property type="entry name" value="TYROSINE--TRNA LIGASE, MITOCHONDRIAL"/>
    <property type="match status" value="1"/>
</dbReference>
<comment type="catalytic activity">
    <reaction evidence="6">
        <text>tRNA(Tyr) + L-tyrosine + ATP = L-tyrosyl-tRNA(Tyr) + AMP + diphosphate + H(+)</text>
        <dbReference type="Rhea" id="RHEA:10220"/>
        <dbReference type="Rhea" id="RHEA-COMP:9706"/>
        <dbReference type="Rhea" id="RHEA-COMP:9707"/>
        <dbReference type="ChEBI" id="CHEBI:15378"/>
        <dbReference type="ChEBI" id="CHEBI:30616"/>
        <dbReference type="ChEBI" id="CHEBI:33019"/>
        <dbReference type="ChEBI" id="CHEBI:58315"/>
        <dbReference type="ChEBI" id="CHEBI:78442"/>
        <dbReference type="ChEBI" id="CHEBI:78536"/>
        <dbReference type="ChEBI" id="CHEBI:456215"/>
        <dbReference type="EC" id="6.1.1.1"/>
    </reaction>
</comment>
<name>A0ABP9Y5E5_9FUNG</name>
<dbReference type="InterPro" id="IPR014729">
    <property type="entry name" value="Rossmann-like_a/b/a_fold"/>
</dbReference>
<sequence length="82" mass="9001">MILGGSDQWGNITAGIDMISKRRTVEQEDNGVLKNDDIESKAFGITIPLLLTSTGEKFGKSAGNAIWLDESMTSVFDFYQVK</sequence>
<evidence type="ECO:0000256" key="1">
    <source>
        <dbReference type="ARBA" id="ARBA00022598"/>
    </source>
</evidence>
<dbReference type="PANTHER" id="PTHR11766">
    <property type="entry name" value="TYROSYL-TRNA SYNTHETASE"/>
    <property type="match status" value="1"/>
</dbReference>
<keyword evidence="1" id="KW-0436">Ligase</keyword>
<organism evidence="7 8">
    <name type="scientific">Helicostylum pulchrum</name>
    <dbReference type="NCBI Taxonomy" id="562976"/>
    <lineage>
        <taxon>Eukaryota</taxon>
        <taxon>Fungi</taxon>
        <taxon>Fungi incertae sedis</taxon>
        <taxon>Mucoromycota</taxon>
        <taxon>Mucoromycotina</taxon>
        <taxon>Mucoromycetes</taxon>
        <taxon>Mucorales</taxon>
        <taxon>Mucorineae</taxon>
        <taxon>Mucoraceae</taxon>
        <taxon>Helicostylum</taxon>
    </lineage>
</organism>
<evidence type="ECO:0000256" key="6">
    <source>
        <dbReference type="ARBA" id="ARBA00048248"/>
    </source>
</evidence>
<keyword evidence="2" id="KW-0547">Nucleotide-binding</keyword>
<dbReference type="Proteomes" id="UP001476247">
    <property type="component" value="Unassembled WGS sequence"/>
</dbReference>
<comment type="caution">
    <text evidence="7">The sequence shown here is derived from an EMBL/GenBank/DDBJ whole genome shotgun (WGS) entry which is preliminary data.</text>
</comment>
<protein>
    <recommendedName>
        <fullName evidence="9">Tyrosine--tRNA ligase</fullName>
    </recommendedName>
</protein>
<keyword evidence="5" id="KW-0030">Aminoacyl-tRNA synthetase</keyword>